<feature type="region of interest" description="Disordered" evidence="1">
    <location>
        <begin position="34"/>
        <end position="55"/>
    </location>
</feature>
<gene>
    <name evidence="2" type="ORF">CCMA1212_004959</name>
</gene>
<organism evidence="2 3">
    <name type="scientific">Trichoderma ghanense</name>
    <dbReference type="NCBI Taxonomy" id="65468"/>
    <lineage>
        <taxon>Eukaryota</taxon>
        <taxon>Fungi</taxon>
        <taxon>Dikarya</taxon>
        <taxon>Ascomycota</taxon>
        <taxon>Pezizomycotina</taxon>
        <taxon>Sordariomycetes</taxon>
        <taxon>Hypocreomycetidae</taxon>
        <taxon>Hypocreales</taxon>
        <taxon>Hypocreaceae</taxon>
        <taxon>Trichoderma</taxon>
    </lineage>
</organism>
<reference evidence="2 3" key="1">
    <citation type="submission" date="2018-01" db="EMBL/GenBank/DDBJ databases">
        <title>Genome characterization of the sugarcane-associated fungus Trichoderma ghanense CCMA-1212 and their application in lignocelulose bioconversion.</title>
        <authorList>
            <person name="Steindorff A.S."/>
            <person name="Mendes T.D."/>
            <person name="Vilela E.S.D."/>
            <person name="Rodrigues D.S."/>
            <person name="Formighieri E.F."/>
            <person name="Melo I.S."/>
            <person name="Favaro L.C.L."/>
        </authorList>
    </citation>
    <scope>NUCLEOTIDE SEQUENCE [LARGE SCALE GENOMIC DNA]</scope>
    <source>
        <strain evidence="2 3">CCMA-1212</strain>
    </source>
</reference>
<dbReference type="RefSeq" id="XP_073559038.1">
    <property type="nucleotide sequence ID" value="XM_073702240.1"/>
</dbReference>
<accession>A0ABY2H5Q4</accession>
<sequence>MASVGGFAGSQAVGSVVQGRKRRRFAREVMQHRPITQESRVKQGGTLSTSAGTTQRARLRAYGTVRHVSDRWMRPPEPAR</sequence>
<comment type="caution">
    <text evidence="2">The sequence shown here is derived from an EMBL/GenBank/DDBJ whole genome shotgun (WGS) entry which is preliminary data.</text>
</comment>
<name>A0ABY2H5Q4_9HYPO</name>
<evidence type="ECO:0000256" key="1">
    <source>
        <dbReference type="SAM" id="MobiDB-lite"/>
    </source>
</evidence>
<protein>
    <submittedName>
        <fullName evidence="2">Uncharacterized protein</fullName>
    </submittedName>
</protein>
<keyword evidence="3" id="KW-1185">Reference proteome</keyword>
<feature type="compositionally biased region" description="Polar residues" evidence="1">
    <location>
        <begin position="45"/>
        <end position="55"/>
    </location>
</feature>
<feature type="region of interest" description="Disordered" evidence="1">
    <location>
        <begin position="1"/>
        <end position="21"/>
    </location>
</feature>
<dbReference type="Proteomes" id="UP001642720">
    <property type="component" value="Unassembled WGS sequence"/>
</dbReference>
<dbReference type="EMBL" id="PPTA01000006">
    <property type="protein sequence ID" value="TFB02837.1"/>
    <property type="molecule type" value="Genomic_DNA"/>
</dbReference>
<proteinExistence type="predicted"/>
<evidence type="ECO:0000313" key="3">
    <source>
        <dbReference type="Proteomes" id="UP001642720"/>
    </source>
</evidence>
<evidence type="ECO:0000313" key="2">
    <source>
        <dbReference type="EMBL" id="TFB02837.1"/>
    </source>
</evidence>
<dbReference type="GeneID" id="300576690"/>